<evidence type="ECO:0000313" key="8">
    <source>
        <dbReference type="EMBL" id="KZV56438.1"/>
    </source>
</evidence>
<feature type="region of interest" description="Disordered" evidence="6">
    <location>
        <begin position="1"/>
        <end position="90"/>
    </location>
</feature>
<name>A0A2Z7DGJ2_9LAMI</name>
<evidence type="ECO:0000256" key="6">
    <source>
        <dbReference type="SAM" id="MobiDB-lite"/>
    </source>
</evidence>
<dbReference type="InterPro" id="IPR003175">
    <property type="entry name" value="CDI_dom"/>
</dbReference>
<evidence type="ECO:0000256" key="3">
    <source>
        <dbReference type="ARBA" id="ARBA00023013"/>
    </source>
</evidence>
<dbReference type="EMBL" id="KQ988199">
    <property type="protein sequence ID" value="KZV56438.1"/>
    <property type="molecule type" value="Genomic_DNA"/>
</dbReference>
<feature type="region of interest" description="Disordered" evidence="6">
    <location>
        <begin position="123"/>
        <end position="150"/>
    </location>
</feature>
<dbReference type="Pfam" id="PF02234">
    <property type="entry name" value="CDI"/>
    <property type="match status" value="1"/>
</dbReference>
<dbReference type="InterPro" id="IPR044275">
    <property type="entry name" value="KRP"/>
</dbReference>
<dbReference type="Proteomes" id="UP000250235">
    <property type="component" value="Unassembled WGS sequence"/>
</dbReference>
<dbReference type="GO" id="GO:0005654">
    <property type="term" value="C:nucleoplasm"/>
    <property type="evidence" value="ECO:0007669"/>
    <property type="project" value="UniProtKB-SubCell"/>
</dbReference>
<evidence type="ECO:0000256" key="5">
    <source>
        <dbReference type="PIRNR" id="PIRNR017811"/>
    </source>
</evidence>
<sequence>MGKFMRKAKTAGDTAVMEMSQSSLGVRTRAKSVALQRLHSDAASTAASPLTENPDSCYLELRSRRLEKQPPPPQNNPRKGRRRSCVCEGQGNSEDRAREECCEAASIWVLEIEASFGENNFDTAARDRITRESTPSRSTMAAKTPGSSTRMMQLTTPSQRVPLNAVFLNMPTPLELEDFFAIEERSMQHHFIEKYNFDFASDSPLPGRYEWVKARP</sequence>
<comment type="subcellular location">
    <subcellularLocation>
        <location evidence="1">Nucleus</location>
        <location evidence="1">Nucleoplasm</location>
    </subcellularLocation>
</comment>
<dbReference type="PANTHER" id="PTHR46776">
    <property type="entry name" value="CYCLIN-DEPENDENT KINASE INHIBITOR 4-RELATED"/>
    <property type="match status" value="1"/>
</dbReference>
<dbReference type="InterPro" id="IPR044898">
    <property type="entry name" value="CDI_dom_sf"/>
</dbReference>
<evidence type="ECO:0000313" key="9">
    <source>
        <dbReference type="Proteomes" id="UP000250235"/>
    </source>
</evidence>
<evidence type="ECO:0000256" key="1">
    <source>
        <dbReference type="ARBA" id="ARBA00004642"/>
    </source>
</evidence>
<dbReference type="GO" id="GO:0051726">
    <property type="term" value="P:regulation of cell cycle"/>
    <property type="evidence" value="ECO:0007669"/>
    <property type="project" value="InterPro"/>
</dbReference>
<dbReference type="OrthoDB" id="6373236at2759"/>
<comment type="similarity">
    <text evidence="2 5">Belongs to the CDI family. ICK/KRP subfamily.</text>
</comment>
<proteinExistence type="inferred from homology"/>
<feature type="domain" description="Cyclin-dependent kinase inhibitor" evidence="7">
    <location>
        <begin position="168"/>
        <end position="213"/>
    </location>
</feature>
<reference evidence="8 9" key="1">
    <citation type="journal article" date="2015" name="Proc. Natl. Acad. Sci. U.S.A.">
        <title>The resurrection genome of Boea hygrometrica: A blueprint for survival of dehydration.</title>
        <authorList>
            <person name="Xiao L."/>
            <person name="Yang G."/>
            <person name="Zhang L."/>
            <person name="Yang X."/>
            <person name="Zhao S."/>
            <person name="Ji Z."/>
            <person name="Zhou Q."/>
            <person name="Hu M."/>
            <person name="Wang Y."/>
            <person name="Chen M."/>
            <person name="Xu Y."/>
            <person name="Jin H."/>
            <person name="Xiao X."/>
            <person name="Hu G."/>
            <person name="Bao F."/>
            <person name="Hu Y."/>
            <person name="Wan P."/>
            <person name="Li L."/>
            <person name="Deng X."/>
            <person name="Kuang T."/>
            <person name="Xiang C."/>
            <person name="Zhu J.K."/>
            <person name="Oliver M.J."/>
            <person name="He Y."/>
        </authorList>
    </citation>
    <scope>NUCLEOTIDE SEQUENCE [LARGE SCALE GENOMIC DNA]</scope>
    <source>
        <strain evidence="9">cv. XS01</strain>
    </source>
</reference>
<evidence type="ECO:0000256" key="2">
    <source>
        <dbReference type="ARBA" id="ARBA00010274"/>
    </source>
</evidence>
<feature type="compositionally biased region" description="Polar residues" evidence="6">
    <location>
        <begin position="132"/>
        <end position="150"/>
    </location>
</feature>
<dbReference type="GO" id="GO:0004861">
    <property type="term" value="F:cyclin-dependent protein serine/threonine kinase inhibitor activity"/>
    <property type="evidence" value="ECO:0007669"/>
    <property type="project" value="UniProtKB-UniRule"/>
</dbReference>
<keyword evidence="3 5" id="KW-0649">Protein kinase inhibitor</keyword>
<dbReference type="AlphaFoldDB" id="A0A2Z7DGJ2"/>
<gene>
    <name evidence="8" type="ORF">F511_08336</name>
</gene>
<keyword evidence="9" id="KW-1185">Reference proteome</keyword>
<accession>A0A2Z7DGJ2</accession>
<organism evidence="8 9">
    <name type="scientific">Dorcoceras hygrometricum</name>
    <dbReference type="NCBI Taxonomy" id="472368"/>
    <lineage>
        <taxon>Eukaryota</taxon>
        <taxon>Viridiplantae</taxon>
        <taxon>Streptophyta</taxon>
        <taxon>Embryophyta</taxon>
        <taxon>Tracheophyta</taxon>
        <taxon>Spermatophyta</taxon>
        <taxon>Magnoliopsida</taxon>
        <taxon>eudicotyledons</taxon>
        <taxon>Gunneridae</taxon>
        <taxon>Pentapetalae</taxon>
        <taxon>asterids</taxon>
        <taxon>lamiids</taxon>
        <taxon>Lamiales</taxon>
        <taxon>Gesneriaceae</taxon>
        <taxon>Didymocarpoideae</taxon>
        <taxon>Trichosporeae</taxon>
        <taxon>Loxocarpinae</taxon>
        <taxon>Dorcoceras</taxon>
    </lineage>
</organism>
<keyword evidence="4" id="KW-0131">Cell cycle</keyword>
<dbReference type="PIRSF" id="PIRSF017811">
    <property type="entry name" value="CDK_inhib_pln"/>
    <property type="match status" value="1"/>
</dbReference>
<protein>
    <recommendedName>
        <fullName evidence="5">Cyclin-dependent kinase inhibitor</fullName>
    </recommendedName>
</protein>
<dbReference type="Gene3D" id="4.10.365.10">
    <property type="entry name" value="p27"/>
    <property type="match status" value="1"/>
</dbReference>
<feature type="compositionally biased region" description="Polar residues" evidence="6">
    <location>
        <begin position="42"/>
        <end position="54"/>
    </location>
</feature>
<evidence type="ECO:0000256" key="4">
    <source>
        <dbReference type="ARBA" id="ARBA00023306"/>
    </source>
</evidence>
<evidence type="ECO:0000259" key="7">
    <source>
        <dbReference type="Pfam" id="PF02234"/>
    </source>
</evidence>